<evidence type="ECO:0000256" key="3">
    <source>
        <dbReference type="ARBA" id="ARBA00022490"/>
    </source>
</evidence>
<dbReference type="Proteomes" id="UP001251528">
    <property type="component" value="Unassembled WGS sequence"/>
</dbReference>
<organism evidence="5 6">
    <name type="scientific">Conoideocrella luteorostrata</name>
    <dbReference type="NCBI Taxonomy" id="1105319"/>
    <lineage>
        <taxon>Eukaryota</taxon>
        <taxon>Fungi</taxon>
        <taxon>Dikarya</taxon>
        <taxon>Ascomycota</taxon>
        <taxon>Pezizomycotina</taxon>
        <taxon>Sordariomycetes</taxon>
        <taxon>Hypocreomycetidae</taxon>
        <taxon>Hypocreales</taxon>
        <taxon>Clavicipitaceae</taxon>
        <taxon>Conoideocrella</taxon>
    </lineage>
</organism>
<dbReference type="GO" id="GO:0051087">
    <property type="term" value="F:protein-folding chaperone binding"/>
    <property type="evidence" value="ECO:0007669"/>
    <property type="project" value="TreeGrafter"/>
</dbReference>
<accession>A0AAJ0CVD8</accession>
<dbReference type="InterPro" id="IPR013874">
    <property type="entry name" value="Cdc37_Hsp90-bd"/>
</dbReference>
<sequence length="270" mass="30403">MVNNSKDASGGTGTDAANPAGAWESSYAKKFAQIKASDLQASLAFITAHFDVLRDPKTDCLLAEAVAEELHQDNDAQALQYLHQALILKFIEDCDLAGAIRFMNRMASRPQDRESFRTSVNETMRKIRQIHNEKVRETRTEKLLREVEEQYIAQGEKTGERAEMRFGMDIGLLYTRVPRRDAEHEDERKARETFESFSPHMQAALETGSMRWVNRVIGGMSADDAQKVALQLQNASVSPKPNPRLTTALLMLLRVFSFVTNRAALSTIQK</sequence>
<dbReference type="Pfam" id="PF08564">
    <property type="entry name" value="CDC37_C"/>
    <property type="match status" value="1"/>
</dbReference>
<name>A0AAJ0CVD8_9HYPO</name>
<dbReference type="Gene3D" id="1.20.58.610">
    <property type="entry name" value="Cdc37, Hsp90 binding domain"/>
    <property type="match status" value="1"/>
</dbReference>
<evidence type="ECO:0000256" key="1">
    <source>
        <dbReference type="ARBA" id="ARBA00004496"/>
    </source>
</evidence>
<comment type="caution">
    <text evidence="5">The sequence shown here is derived from an EMBL/GenBank/DDBJ whole genome shotgun (WGS) entry which is preliminary data.</text>
</comment>
<evidence type="ECO:0000313" key="5">
    <source>
        <dbReference type="EMBL" id="KAK2609105.1"/>
    </source>
</evidence>
<dbReference type="InterPro" id="IPR004918">
    <property type="entry name" value="Cdc37"/>
</dbReference>
<dbReference type="AlphaFoldDB" id="A0AAJ0CVD8"/>
<dbReference type="InterPro" id="IPR013873">
    <property type="entry name" value="Cdc37_C"/>
</dbReference>
<reference evidence="5" key="1">
    <citation type="submission" date="2023-06" db="EMBL/GenBank/DDBJ databases">
        <title>Conoideocrella luteorostrata (Hypocreales: Clavicipitaceae), a potential biocontrol fungus for elongate hemlock scale in United States Christmas tree production areas.</title>
        <authorList>
            <person name="Barrett H."/>
            <person name="Lovett B."/>
            <person name="Macias A.M."/>
            <person name="Stajich J.E."/>
            <person name="Kasson M.T."/>
        </authorList>
    </citation>
    <scope>NUCLEOTIDE SEQUENCE</scope>
    <source>
        <strain evidence="5">ARSEF 14590</strain>
    </source>
</reference>
<comment type="similarity">
    <text evidence="2">Belongs to the CDC37 family.</text>
</comment>
<dbReference type="Pfam" id="PF08565">
    <property type="entry name" value="CDC37_M"/>
    <property type="match status" value="1"/>
</dbReference>
<protein>
    <submittedName>
        <fullName evidence="5">Hsp90 co-chaperone Cdc37</fullName>
    </submittedName>
</protein>
<keyword evidence="3" id="KW-0963">Cytoplasm</keyword>
<dbReference type="EMBL" id="JASWJB010000027">
    <property type="protein sequence ID" value="KAK2609105.1"/>
    <property type="molecule type" value="Genomic_DNA"/>
</dbReference>
<evidence type="ECO:0000313" key="6">
    <source>
        <dbReference type="Proteomes" id="UP001251528"/>
    </source>
</evidence>
<dbReference type="InterPro" id="IPR038189">
    <property type="entry name" value="Cdc37_Hsp90-bd_sf"/>
</dbReference>
<evidence type="ECO:0000256" key="2">
    <source>
        <dbReference type="ARBA" id="ARBA00006222"/>
    </source>
</evidence>
<dbReference type="GO" id="GO:0006457">
    <property type="term" value="P:protein folding"/>
    <property type="evidence" value="ECO:0007669"/>
    <property type="project" value="TreeGrafter"/>
</dbReference>
<proteinExistence type="inferred from homology"/>
<dbReference type="GO" id="GO:0005737">
    <property type="term" value="C:cytoplasm"/>
    <property type="evidence" value="ECO:0007669"/>
    <property type="project" value="UniProtKB-SubCell"/>
</dbReference>
<dbReference type="GO" id="GO:0050821">
    <property type="term" value="P:protein stabilization"/>
    <property type="evidence" value="ECO:0007669"/>
    <property type="project" value="TreeGrafter"/>
</dbReference>
<dbReference type="GO" id="GO:0031072">
    <property type="term" value="F:heat shock protein binding"/>
    <property type="evidence" value="ECO:0007669"/>
    <property type="project" value="TreeGrafter"/>
</dbReference>
<comment type="subcellular location">
    <subcellularLocation>
        <location evidence="1">Cytoplasm</location>
    </subcellularLocation>
</comment>
<feature type="domain" description="Cdc37 Hsp90 binding" evidence="4">
    <location>
        <begin position="5"/>
        <end position="135"/>
    </location>
</feature>
<dbReference type="GO" id="GO:0051082">
    <property type="term" value="F:unfolded protein binding"/>
    <property type="evidence" value="ECO:0007669"/>
    <property type="project" value="TreeGrafter"/>
</dbReference>
<gene>
    <name evidence="5" type="primary">CDC37_2</name>
    <name evidence="5" type="ORF">QQS21_002332</name>
</gene>
<keyword evidence="6" id="KW-1185">Reference proteome</keyword>
<evidence type="ECO:0000259" key="4">
    <source>
        <dbReference type="SMART" id="SM01070"/>
    </source>
</evidence>
<dbReference type="PANTHER" id="PTHR12800:SF4">
    <property type="entry name" value="HSP90 CO-CHAPERONE CDC37"/>
    <property type="match status" value="1"/>
</dbReference>
<dbReference type="SMART" id="SM01070">
    <property type="entry name" value="CDC37_M"/>
    <property type="match status" value="1"/>
</dbReference>
<dbReference type="SUPFAM" id="SSF101391">
    <property type="entry name" value="Hsp90 co-chaperone CDC37"/>
    <property type="match status" value="1"/>
</dbReference>
<dbReference type="PANTHER" id="PTHR12800">
    <property type="entry name" value="CDC37-RELATED"/>
    <property type="match status" value="1"/>
</dbReference>